<protein>
    <submittedName>
        <fullName evidence="2">Uncharacterized protein</fullName>
    </submittedName>
</protein>
<sequence>MNLNKHKLKMTELKESNKLILLAFLIFFAFFGQCKEKVNGDITTTDFKFEGRFITNDETIFKLNQTTIKLFSDQPDHVEILTDNKANKIDITEANHCNMDAVGVSAYLYSNSNDANLKIILIEDYQDILTGSLYAVLVDKDKLVKTFRFCGPQYHYEKYSIKDVLSIQKIAHQISFTFDPKKIVSKNKEHIFNFSLNANPSDTSATKNNVQSQKDTPKVVTSSEVVLDSLVFDFNNDQIKDKVLIRANPKEQETMGDEYFNNIDSYYRTLDILVGKNNGKYTQISSSKNIIPCLRCNEPMEAYSDFKRIGKNSFSVDVIQKAESSIYQLIFEWKKDNFYLVKIGVKSFYDENTKIIKLKHSININEAMTKNISDYIKQ</sequence>
<name>A0A2X2X6F4_CHRJE</name>
<dbReference type="Proteomes" id="UP000251670">
    <property type="component" value="Unassembled WGS sequence"/>
</dbReference>
<gene>
    <name evidence="2" type="ORF">NCTC13492_02345</name>
    <name evidence="1" type="ORF">SAMN05421542_4448</name>
</gene>
<proteinExistence type="predicted"/>
<dbReference type="AlphaFoldDB" id="A0A2X2X6F4"/>
<accession>A0A2X2X6F4</accession>
<dbReference type="STRING" id="445960.SAMN05421542_4448"/>
<reference evidence="2 4" key="2">
    <citation type="submission" date="2018-06" db="EMBL/GenBank/DDBJ databases">
        <authorList>
            <consortium name="Pathogen Informatics"/>
            <person name="Doyle S."/>
        </authorList>
    </citation>
    <scope>NUCLEOTIDE SEQUENCE [LARGE SCALE GENOMIC DNA]</scope>
    <source>
        <strain evidence="2 4">NCTC13492</strain>
    </source>
</reference>
<evidence type="ECO:0000313" key="2">
    <source>
        <dbReference type="EMBL" id="SQB43605.1"/>
    </source>
</evidence>
<organism evidence="2 4">
    <name type="scientific">Chryseobacterium jejuense</name>
    <dbReference type="NCBI Taxonomy" id="445960"/>
    <lineage>
        <taxon>Bacteria</taxon>
        <taxon>Pseudomonadati</taxon>
        <taxon>Bacteroidota</taxon>
        <taxon>Flavobacteriia</taxon>
        <taxon>Flavobacteriales</taxon>
        <taxon>Weeksellaceae</taxon>
        <taxon>Chryseobacterium group</taxon>
        <taxon>Chryseobacterium</taxon>
    </lineage>
</organism>
<evidence type="ECO:0000313" key="3">
    <source>
        <dbReference type="Proteomes" id="UP000199426"/>
    </source>
</evidence>
<keyword evidence="3" id="KW-1185">Reference proteome</keyword>
<dbReference type="EMBL" id="FNEG01000009">
    <property type="protein sequence ID" value="SDJ81061.1"/>
    <property type="molecule type" value="Genomic_DNA"/>
</dbReference>
<dbReference type="EMBL" id="UAWB01000004">
    <property type="protein sequence ID" value="SQB43605.1"/>
    <property type="molecule type" value="Genomic_DNA"/>
</dbReference>
<evidence type="ECO:0000313" key="1">
    <source>
        <dbReference type="EMBL" id="SDJ81061.1"/>
    </source>
</evidence>
<evidence type="ECO:0000313" key="4">
    <source>
        <dbReference type="Proteomes" id="UP000251670"/>
    </source>
</evidence>
<reference evidence="1 3" key="1">
    <citation type="submission" date="2016-10" db="EMBL/GenBank/DDBJ databases">
        <authorList>
            <person name="Varghese N."/>
            <person name="Submissions S."/>
        </authorList>
    </citation>
    <scope>NUCLEOTIDE SEQUENCE [LARGE SCALE GENOMIC DNA]</scope>
    <source>
        <strain evidence="1 3">DSM 19299</strain>
    </source>
</reference>
<dbReference type="Proteomes" id="UP000199426">
    <property type="component" value="Unassembled WGS sequence"/>
</dbReference>